<feature type="region of interest" description="Disordered" evidence="1">
    <location>
        <begin position="214"/>
        <end position="252"/>
    </location>
</feature>
<dbReference type="SMR" id="A0A1I7S738"/>
<feature type="region of interest" description="Disordered" evidence="1">
    <location>
        <begin position="359"/>
        <end position="447"/>
    </location>
</feature>
<protein>
    <submittedName>
        <fullName evidence="3">(pine wood nematode) hypothetical protein</fullName>
    </submittedName>
    <submittedName>
        <fullName evidence="6">IMD domain-containing protein</fullName>
    </submittedName>
</protein>
<keyword evidence="5" id="KW-1185">Reference proteome</keyword>
<dbReference type="GO" id="GO:0005543">
    <property type="term" value="F:phospholipid binding"/>
    <property type="evidence" value="ECO:0007669"/>
    <property type="project" value="TreeGrafter"/>
</dbReference>
<dbReference type="Proteomes" id="UP000582659">
    <property type="component" value="Unassembled WGS sequence"/>
</dbReference>
<feature type="compositionally biased region" description="Polar residues" evidence="1">
    <location>
        <begin position="418"/>
        <end position="447"/>
    </location>
</feature>
<dbReference type="Proteomes" id="UP000095284">
    <property type="component" value="Unplaced"/>
</dbReference>
<feature type="compositionally biased region" description="Polar residues" evidence="1">
    <location>
        <begin position="359"/>
        <end position="373"/>
    </location>
</feature>
<feature type="compositionally biased region" description="Polar residues" evidence="1">
    <location>
        <begin position="264"/>
        <end position="276"/>
    </location>
</feature>
<evidence type="ECO:0000313" key="6">
    <source>
        <dbReference type="WBParaSite" id="BXY_0882700.1"/>
    </source>
</evidence>
<dbReference type="Pfam" id="PF08397">
    <property type="entry name" value="IMD"/>
    <property type="match status" value="1"/>
</dbReference>
<evidence type="ECO:0000259" key="2">
    <source>
        <dbReference type="Pfam" id="PF08397"/>
    </source>
</evidence>
<evidence type="ECO:0000256" key="1">
    <source>
        <dbReference type="SAM" id="MobiDB-lite"/>
    </source>
</evidence>
<dbReference type="SUPFAM" id="SSF103657">
    <property type="entry name" value="BAR/IMD domain-like"/>
    <property type="match status" value="1"/>
</dbReference>
<feature type="region of interest" description="Disordered" evidence="1">
    <location>
        <begin position="264"/>
        <end position="300"/>
    </location>
</feature>
<feature type="compositionally biased region" description="Low complexity" evidence="1">
    <location>
        <begin position="217"/>
        <end position="235"/>
    </location>
</feature>
<dbReference type="OrthoDB" id="10061327at2759"/>
<accession>A0A1I7S738</accession>
<dbReference type="InterPro" id="IPR027267">
    <property type="entry name" value="AH/BAR_dom_sf"/>
</dbReference>
<dbReference type="GO" id="GO:0007009">
    <property type="term" value="P:plasma membrane organization"/>
    <property type="evidence" value="ECO:0007669"/>
    <property type="project" value="InterPro"/>
</dbReference>
<organism evidence="4 6">
    <name type="scientific">Bursaphelenchus xylophilus</name>
    <name type="common">Pinewood nematode worm</name>
    <name type="synonym">Aphelenchoides xylophilus</name>
    <dbReference type="NCBI Taxonomy" id="6326"/>
    <lineage>
        <taxon>Eukaryota</taxon>
        <taxon>Metazoa</taxon>
        <taxon>Ecdysozoa</taxon>
        <taxon>Nematoda</taxon>
        <taxon>Chromadorea</taxon>
        <taxon>Rhabditida</taxon>
        <taxon>Tylenchina</taxon>
        <taxon>Tylenchomorpha</taxon>
        <taxon>Aphelenchoidea</taxon>
        <taxon>Aphelenchoididae</taxon>
        <taxon>Bursaphelenchus</taxon>
    </lineage>
</organism>
<dbReference type="Gene3D" id="1.20.1270.60">
    <property type="entry name" value="Arfaptin homology (AH) domain/BAR domain"/>
    <property type="match status" value="1"/>
</dbReference>
<evidence type="ECO:0000313" key="5">
    <source>
        <dbReference type="Proteomes" id="UP000659654"/>
    </source>
</evidence>
<dbReference type="WBParaSite" id="BXY_0882700.1">
    <property type="protein sequence ID" value="BXY_0882700.1"/>
    <property type="gene ID" value="BXY_0882700"/>
</dbReference>
<reference evidence="6" key="1">
    <citation type="submission" date="2016-11" db="UniProtKB">
        <authorList>
            <consortium name="WormBaseParasite"/>
        </authorList>
    </citation>
    <scope>IDENTIFICATION</scope>
</reference>
<dbReference type="AlphaFoldDB" id="A0A1I7S738"/>
<dbReference type="PANTHER" id="PTHR15708">
    <property type="entry name" value="ACTIN BUNDLING/MISSING IN METASTASIS-RELATED"/>
    <property type="match status" value="1"/>
</dbReference>
<feature type="domain" description="IMD" evidence="2">
    <location>
        <begin position="14"/>
        <end position="137"/>
    </location>
</feature>
<dbReference type="GO" id="GO:0015629">
    <property type="term" value="C:actin cytoskeleton"/>
    <property type="evidence" value="ECO:0007669"/>
    <property type="project" value="TreeGrafter"/>
</dbReference>
<dbReference type="Proteomes" id="UP000659654">
    <property type="component" value="Unassembled WGS sequence"/>
</dbReference>
<reference evidence="3" key="2">
    <citation type="submission" date="2020-09" db="EMBL/GenBank/DDBJ databases">
        <authorList>
            <person name="Kikuchi T."/>
        </authorList>
    </citation>
    <scope>NUCLEOTIDE SEQUENCE</scope>
    <source>
        <strain evidence="3">Ka4C1</strain>
    </source>
</reference>
<evidence type="ECO:0000313" key="3">
    <source>
        <dbReference type="EMBL" id="CAD5209493.1"/>
    </source>
</evidence>
<dbReference type="GO" id="GO:0009898">
    <property type="term" value="C:cytoplasmic side of plasma membrane"/>
    <property type="evidence" value="ECO:0007669"/>
    <property type="project" value="TreeGrafter"/>
</dbReference>
<dbReference type="InterPro" id="IPR013606">
    <property type="entry name" value="I-BAR_dom"/>
</dbReference>
<dbReference type="eggNOG" id="ENOG502QRG4">
    <property type="taxonomic scope" value="Eukaryota"/>
</dbReference>
<dbReference type="GO" id="GO:0003779">
    <property type="term" value="F:actin binding"/>
    <property type="evidence" value="ECO:0007669"/>
    <property type="project" value="InterPro"/>
</dbReference>
<name>A0A1I7S738_BURXY</name>
<gene>
    <name evidence="3" type="ORF">BXYJ_LOCUS1463</name>
</gene>
<evidence type="ECO:0000313" key="4">
    <source>
        <dbReference type="Proteomes" id="UP000095284"/>
    </source>
</evidence>
<dbReference type="InterPro" id="IPR030127">
    <property type="entry name" value="MTSS1/MTSS2"/>
</dbReference>
<dbReference type="PANTHER" id="PTHR15708:SF4">
    <property type="entry name" value="FI21477P1-RELATED"/>
    <property type="match status" value="1"/>
</dbReference>
<dbReference type="EMBL" id="CAJFDI010000001">
    <property type="protein sequence ID" value="CAD5209493.1"/>
    <property type="molecule type" value="Genomic_DNA"/>
</dbReference>
<dbReference type="EMBL" id="CAJFCV020000001">
    <property type="protein sequence ID" value="CAG9084572.1"/>
    <property type="molecule type" value="Genomic_DNA"/>
</dbReference>
<dbReference type="GO" id="GO:0030031">
    <property type="term" value="P:cell projection assembly"/>
    <property type="evidence" value="ECO:0007669"/>
    <property type="project" value="TreeGrafter"/>
</dbReference>
<proteinExistence type="predicted"/>
<sequence length="447" mass="49113">MGRDFENFQNLCESVLQDLKSTNCTWEVMSSRAAKLACQLNNTVVCLSNFVDCLQILSDSSNSINGASRDIGAALTRFCLRQRTLQSDMKRLSNIISNFCPTLDRKAAEWKQLVADLQRRNHRIVKKKRNKKDHTSSITEEQKQYCTELLFSQRQLFLEFLNLIVPIMKGEIAVLDEGVHIKEIQESVEMDIMNTDSALIVKAAIEDGLADDKTYRGRMTSPSRSTSSSKASFRLTKPHPNSSPSSSGSTFNWGDVDQRGLYSSKGSLGNKTTDGAQNPLFGKPPFPLKSGHDDGGPELLVPGLGVSSALSVSASDISIGEDYAFHPPASNWSSLHNYEESLNKFNADLSSLCSLSGNRTMRSKSSLNSNTSFRQRPPSIRNPPPPPERRNSAITAATPDAPSIVDLRNGISSAAPPRTNSELCGSQNIANTPWSQLQSENDIYSNT</sequence>